<evidence type="ECO:0000313" key="1">
    <source>
        <dbReference type="EMBL" id="QDU29537.1"/>
    </source>
</evidence>
<name>A0A517YH39_9BACT</name>
<dbReference type="Proteomes" id="UP000315017">
    <property type="component" value="Chromosome"/>
</dbReference>
<organism evidence="1 2">
    <name type="scientific">Anatilimnocola aggregata</name>
    <dbReference type="NCBI Taxonomy" id="2528021"/>
    <lineage>
        <taxon>Bacteria</taxon>
        <taxon>Pseudomonadati</taxon>
        <taxon>Planctomycetota</taxon>
        <taxon>Planctomycetia</taxon>
        <taxon>Pirellulales</taxon>
        <taxon>Pirellulaceae</taxon>
        <taxon>Anatilimnocola</taxon>
    </lineage>
</organism>
<dbReference type="EMBL" id="CP036274">
    <property type="protein sequence ID" value="QDU29537.1"/>
    <property type="molecule type" value="Genomic_DNA"/>
</dbReference>
<proteinExistence type="predicted"/>
<evidence type="ECO:0008006" key="3">
    <source>
        <dbReference type="Google" id="ProtNLM"/>
    </source>
</evidence>
<gene>
    <name evidence="1" type="ORF">ETAA8_46510</name>
</gene>
<keyword evidence="2" id="KW-1185">Reference proteome</keyword>
<sequence length="100" mass="10955">MKSNNPQFPFGQVVATPAALEALEQAGQTPSDFLSRHACGDWGEALCEEDKALKDEALKDGSRLLSAYRLKTSTKIWIVTEAQDDNGQRAATTILLPEDY</sequence>
<dbReference type="AlphaFoldDB" id="A0A517YH39"/>
<dbReference type="RefSeq" id="WP_145093488.1">
    <property type="nucleotide sequence ID" value="NZ_CP036274.1"/>
</dbReference>
<dbReference type="OrthoDB" id="5522207at2"/>
<accession>A0A517YH39</accession>
<dbReference type="KEGG" id="aagg:ETAA8_46510"/>
<evidence type="ECO:0000313" key="2">
    <source>
        <dbReference type="Proteomes" id="UP000315017"/>
    </source>
</evidence>
<protein>
    <recommendedName>
        <fullName evidence="3">Plasmid related protein</fullName>
    </recommendedName>
</protein>
<reference evidence="1 2" key="1">
    <citation type="submission" date="2019-02" db="EMBL/GenBank/DDBJ databases">
        <title>Deep-cultivation of Planctomycetes and their phenomic and genomic characterization uncovers novel biology.</title>
        <authorList>
            <person name="Wiegand S."/>
            <person name="Jogler M."/>
            <person name="Boedeker C."/>
            <person name="Pinto D."/>
            <person name="Vollmers J."/>
            <person name="Rivas-Marin E."/>
            <person name="Kohn T."/>
            <person name="Peeters S.H."/>
            <person name="Heuer A."/>
            <person name="Rast P."/>
            <person name="Oberbeckmann S."/>
            <person name="Bunk B."/>
            <person name="Jeske O."/>
            <person name="Meyerdierks A."/>
            <person name="Storesund J.E."/>
            <person name="Kallscheuer N."/>
            <person name="Luecker S."/>
            <person name="Lage O.M."/>
            <person name="Pohl T."/>
            <person name="Merkel B.J."/>
            <person name="Hornburger P."/>
            <person name="Mueller R.-W."/>
            <person name="Bruemmer F."/>
            <person name="Labrenz M."/>
            <person name="Spormann A.M."/>
            <person name="Op den Camp H."/>
            <person name="Overmann J."/>
            <person name="Amann R."/>
            <person name="Jetten M.S.M."/>
            <person name="Mascher T."/>
            <person name="Medema M.H."/>
            <person name="Devos D.P."/>
            <person name="Kaster A.-K."/>
            <person name="Ovreas L."/>
            <person name="Rohde M."/>
            <person name="Galperin M.Y."/>
            <person name="Jogler C."/>
        </authorList>
    </citation>
    <scope>NUCLEOTIDE SEQUENCE [LARGE SCALE GENOMIC DNA]</scope>
    <source>
        <strain evidence="1 2">ETA_A8</strain>
    </source>
</reference>